<evidence type="ECO:0000256" key="1">
    <source>
        <dbReference type="ARBA" id="ARBA00004123"/>
    </source>
</evidence>
<comment type="similarity">
    <text evidence="3">Belongs to the protein kinase superfamily. CAMK Ser/Thr protein kinase family.</text>
</comment>
<evidence type="ECO:0000256" key="5">
    <source>
        <dbReference type="ARBA" id="ARBA00022729"/>
    </source>
</evidence>
<dbReference type="SMART" id="SM00408">
    <property type="entry name" value="IGc2"/>
    <property type="match status" value="51"/>
</dbReference>
<feature type="domain" description="Ig-like" evidence="13">
    <location>
        <begin position="6546"/>
        <end position="6642"/>
    </location>
</feature>
<evidence type="ECO:0000256" key="10">
    <source>
        <dbReference type="ARBA" id="ARBA00023319"/>
    </source>
</evidence>
<dbReference type="FunFam" id="2.60.40.10:FF:000425">
    <property type="entry name" value="Myosin light chain kinase"/>
    <property type="match status" value="4"/>
</dbReference>
<feature type="domain" description="Ig-like" evidence="13">
    <location>
        <begin position="5580"/>
        <end position="5669"/>
    </location>
</feature>
<protein>
    <recommendedName>
        <fullName evidence="13">Ig-like domain-containing protein</fullName>
    </recommendedName>
</protein>
<dbReference type="InterPro" id="IPR003599">
    <property type="entry name" value="Ig_sub"/>
</dbReference>
<keyword evidence="8" id="KW-1015">Disulfide bond</keyword>
<feature type="domain" description="Ig-like" evidence="13">
    <location>
        <begin position="1456"/>
        <end position="1562"/>
    </location>
</feature>
<evidence type="ECO:0000313" key="14">
    <source>
        <dbReference type="EMBL" id="CAF1160167.1"/>
    </source>
</evidence>
<feature type="domain" description="Ig-like" evidence="13">
    <location>
        <begin position="3296"/>
        <end position="3385"/>
    </location>
</feature>
<comment type="caution">
    <text evidence="14">The sequence shown here is derived from an EMBL/GenBank/DDBJ whole genome shotgun (WGS) entry which is preliminary data.</text>
</comment>
<evidence type="ECO:0000256" key="8">
    <source>
        <dbReference type="ARBA" id="ARBA00023157"/>
    </source>
</evidence>
<feature type="domain" description="Ig-like" evidence="13">
    <location>
        <begin position="2540"/>
        <end position="2621"/>
    </location>
</feature>
<evidence type="ECO:0000313" key="15">
    <source>
        <dbReference type="Proteomes" id="UP000663889"/>
    </source>
</evidence>
<feature type="domain" description="Ig-like" evidence="13">
    <location>
        <begin position="1154"/>
        <end position="1247"/>
    </location>
</feature>
<feature type="domain" description="Ig-like" evidence="13">
    <location>
        <begin position="2721"/>
        <end position="2810"/>
    </location>
</feature>
<feature type="domain" description="Ig-like" evidence="13">
    <location>
        <begin position="5014"/>
        <end position="5102"/>
    </location>
</feature>
<feature type="domain" description="Ig-like" evidence="13">
    <location>
        <begin position="5391"/>
        <end position="5484"/>
    </location>
</feature>
<evidence type="ECO:0000259" key="13">
    <source>
        <dbReference type="PROSITE" id="PS50835"/>
    </source>
</evidence>
<dbReference type="FunFam" id="2.60.40.10:FF:000032">
    <property type="entry name" value="palladin isoform X1"/>
    <property type="match status" value="15"/>
</dbReference>
<feature type="domain" description="Ig-like" evidence="13">
    <location>
        <begin position="5110"/>
        <end position="5202"/>
    </location>
</feature>
<evidence type="ECO:0000256" key="2">
    <source>
        <dbReference type="ARBA" id="ARBA00004657"/>
    </source>
</evidence>
<feature type="domain" description="Ig-like" evidence="13">
    <location>
        <begin position="6451"/>
        <end position="6543"/>
    </location>
</feature>
<feature type="region of interest" description="Disordered" evidence="12">
    <location>
        <begin position="1435"/>
        <end position="1458"/>
    </location>
</feature>
<feature type="domain" description="Ig-like" evidence="13">
    <location>
        <begin position="3584"/>
        <end position="3672"/>
    </location>
</feature>
<feature type="domain" description="Ig-like" evidence="13">
    <location>
        <begin position="4251"/>
        <end position="4341"/>
    </location>
</feature>
<sequence length="6773" mass="754318">MTIDKDFLLKFTHIDEQDEYKRNDSIQIGFEQELKSITVCTGDSARFEAKIRLISISSYKTIDRSLLHIEWRLNDICIKNDNNFKYQFGSIPEENRYWMDIQHCQQQDEKVYTIYIGYDNETLHDESSAYLFVNNVTTEIEEQSIQTIQRGLTTDNTWSLTTSFNRCIPPTITRSLQPTYKYYPGEQLHFLIEYITPSDECHCTWQVQYLNDQTPRPIEHGFVVNADCSSILIIESITSKLQGLYTFYVENVYGRAMTQTIVIVNTNNIDDTRREYQEIENEKPKKTEEYRNDYHRFYSNGSYHKSTSTITDTSSSESSEYEELKIQIYNGKSPRSMSFTDEKPTLPLINEEQLNEEKQHMKIDILNGKDLYGQRHITYFDPSIKFQHVEPIEQFENDDIISRIPMNNYQIKNERDSTVRIKFELPPPPPIDDIQEEHIYEDIPNIIPNQEISTTHFIQQQSTPIQDNHFSTTEQLQFISSSPNSLDEVLHNVEQWSDIIVDNDTRLPSSPRRISQILHLLPSTNEYVDEPYMNHRLDINSTNILNLSLIDKSIQEIPLDMNLVVYEQPNEIEDQSILNIQSNTLTTNEIIVDEYLINVDKSDCIECLQSFENEILTSQIELSELSNESYDQLKFVNVDNQITSIMKQQEENKTLISTYLSNVIDQVIEKIHVGDELFEAKKTFIIDIQAPNEQLLSTNNIDIDLLLNQLDNNSSIQSTSFNLLPIEPTLSNDIIDKEILTSNIHKIEETYEILSNKIVDYIDIPTCKTYLDDQKPEAIIITTEEISTNNSSEYFPMSNIQIESVQTTQDIRSNEQSSIIYRTIINEKLPSESLESLSVPAQLDLLPLATMPDQTTNIDEQRIPDRIVQDVLSASLKPRKVTHIEGTTEIIPIILSSSTDNSNQISFINDYDEFFDVESEFSNEMTKTDVILITSLEKPPITLAVAEKLQHDAAIDDFNEIKLDLTLTKKLISVENFTSIEDEMNTLISLPSEITEKEEQTIENLQQIDSNKKSKLIKKKKQIVLQSPVEENQKLLLTEESKSIDEQMTTTTTTTEAITSIDQNIQETISSEFEKQNSSEDISDLQKISDGKKNEQIIIEKSTSIESFNQKQIDQDPSSEKLSIFQQESLQIEAIQISSPNVSITHVEQELIRPKFSLRLKPTTIINNNDKLQLEVHFIGQPEPKVTWYFKSNVLVPSSNVHIDQSHDIHTFSSILTIDKINSNYDGKFKVIIKNELGEAVSAAQVNVKRECVALQLHVPMKKTIMNNTSMSSNNETTSIQLIRRESNNYILSSNKNNGESEKMLNETSNATVRRPSYSTLVIPEGKPSFPQALENELFINEDDPLTLECVIAGNPLPELIWIHNDRKIVIGDGYDRKIETLNPHTVRHQLHIASKHKKLGVYKAQAQNTYGHTISICNVKKSAQSIDRRRAAFEESELQAPAPPIPRRRSSTTQPNIEQTQPITQKPVIIQGLSTYQVDLSSPCALTCKSKYDTEYQWFKDGQSFDPKKLKDANIFTKVDRSQDGNIHVLNIKQFKQENSGQYELILKNSLGEINSKGQLEMKGVPPTFTVEPKSTAGVKGKMVEFNCRVVGSPKPEVQWFLNGQLLRSGGKISIVEERGLVVLRINNIADNDAGTIKCLVKNSLSEISREVQLQITGEQRAPVIIDKSKSVEIKPNESVEFFVKISGSPKPTVTWTRKGISISPNELYQLRTENDMYYLLIKKAVADVMGTYVITASNVNGKNSTEIDLGITGLATLFERPLRDTSVTHGRPLTLDCEVNTKKGVPTIVWMKNNQPIEKSDRIVASTKGNKVHVLTIKQAIPSDAGYYSVKATLGSETSTSDAQVVVEVAPTFVKLPEIVTVVDGQDCEINIEVSGLPPPQVKWSYLAEDLVTNAKYKITSSDTNHQLRIQRATAKDAGEYQVVCSNNLGRITGRIEVRISSPPVVVQPLKDLLIPIKRTARLETQIYAYPEPKIVWSKDAIPMDFSLAPARINAEDRRGTYALVIKNVQLEDSGFYVCTAQNPLGSTKTSATLTIEVAPVFLQKLEKLEGVENCDIDIRVQVAGYPRPSLVFSFNQKPIDLRDRYSLKELKGGWYVFTIANARASDAGSYSCTATNLLGQASCVGKLTLFPLSPPNFTKNLSDAIFPVGGILKADLKVNGLPFPRLTWLKDGQVFDENDRTSIVYDTRSATWTLTIRDCQEHDTGVYECRAKNPGGEKSTKCTITVSGEAPSFTDAPEKVSCLAGQTAVFGCRVSGDPYPLVVWSKGKGKTFTENTPKYALYYDDELDAHFFEINQCSQADTGTYTVTVQNVHGTLTKPVSCFTVTKPDEVIDYKSILRRMVALVRDREGGPDWGKLKKGKGKPKGPGDPGWQYQLKHFELTGDAQLKTRAKGEAGDLIGLSPTDFVKRRSTAGTDGSGNLDDDDGHGLGVPKSGTGKDRRISRLGLVTFTKPLSNITVHEGKNAAFECNVSEAEAPVTWYINDQPVPSQRAQTLSIGKTRRLVLKDCLLNENNSKITCALDEATKTDAQLFVKEEPFDFTDKLKNLKVKRGDKCELQCTVNKPNIALQWFKDGKPITDVKEEVDGLVHRLIIPNTTDADKGVYTAKYQDLQTEGNVEILGPPQIVKPPNDSILLVGQSVLLTAEVTGSPKPQVTWLFKGQPLKPTVTKHQIDTKKDGVHILNILKGEPADEGEYTIMAENAVGKVQAQAKVRVCTKPKVDKLADVSVNIGENARIQCQYSGNPTPTITWYKDGNPIPNNDQRFKITQETTTLSVLTINNTNMDDKGVYSVKLTNIAGEVEGKANLIIKPIKPTITRDLDAAYTGTKDEDLILSIAGTGNPTPTCQWFKNNTELTSTTDKRIQFKEDKTTNEYFLIIKNANQDDMGEYQAQLTNVAGLIKSKKSKINIQKQPTFIKKPQSITVNQNDTSKIECQIDALPQAKLTWLANGKPVTIKDGYETTFDTKTGIATLNIKNITTKHAGPITIRAENVAGSAEETVDINVRSAPILLKPLTDTEVITNNDATFTCEFQSSPTANIQWFANGKPINSTPNKYDIIYDKKTNQHKLIIKNTTLADHGTYTAKATNELGNIQTEAKLNVTNAPSFINGLQDKIVIAKDTTELNVKVNGIPQPTLTWLKAGKEIKPDDKKYSIVPIDKDGNAKLIIKDINEDDHSLYSCIAKNKVGTNQTDGHLNVTAPLKFIQPLQDTDVLNTQNATLNCEVQGIPKANVKWYFNDIELKSTQKQTISSKQNVHSLTVTRADLTDAGVYKAVADNGTGKTVETTCTLTVGSKPKVEGKPNDVTVNVEQPAVLECTFSGFPKPEVTWFKDNVPIVPDQRIKVHEDKPNVHSLKISSSQIDDKATYTCKAKNRFGEVEAKMNLNVNSIKPNIVRDLPEQQIVEKNKSLELQVEVTGLPQPQVKWFKGNDEINPATNKDYQITFDNKQTYTLHVNNSSPDHQGEYSAQAINPGGTVKSKKTKVIVQKKPEFIKLPQSQTVKDGQPVVFDAQIDAYPLPKVTWLKNDKPLTPDLGFESQFDAKTGQITLKHKGANPKLAGPLICRVENAAGTTDAPVTLDVQTAPVITKKLTDQEVMVNNDIRFVADITGSPSPKISWMKDDVPIKPDAQHIIESDGTTQTLTIKNAKITDEGKYRVLAENPLGHVESPAQLTILEHPIVDQPFGNVTQPIGSDVNLKCKVIGGRPKATITWLKNGKEFKPDDRHKTKVLPDGTCELSIKSIDETDNQDKYTLLVKNKVGQNEINSTITVQAPLEFVQPLKDQDVLSQSPCVLTVETNGIPKPTVKWFFNDQEIKNTPKTKLESKQNTHTLTLPKTELTDEGTYKCVATNPDGTVETKAKISVCTKPKVEGKVNDVTVQINEPAELRTKFSAIPKPTVTWYKESDLKTPIKPNNNIEISELPDGTSVLKIKKTDLTDTSPYIARATNKVGEVDSKINLTVKEIKPQILSDLTNVNAIRDEPAQFTIKATGNPQPTIQWFKNDTEEILPTNKDFQIIHDKPSDTYSLKINKCKPEHQGDYSAVITNSGGTIKSKKGKLVVTKAPEFLEKPKPIDTNENQLAEFHTKIDGFPTPKITWLFDGKPVTPKDGFDVQTDQTNGTSVLTIKQVTPKHDGKITVKAENPTGSVEETVPCSVKTAPKITKKPTDTEALIHTDAVFTVDIAGSPKPKVDWIHGGQVIKPSKKYEIVEDTPTTSKLIIHDVTPEDELPVQIKVKNPLGETDTTVQLKVLETPRIEPSLPDKEVTLNQPLVLKTKVHGRPKVDVQWLKDQKPITPSDHIKIEQNGDDCTLTIPNVKEEDMGTYTLSVKNKVGKVDSTSHVNVTAPLKFTGKLNDLDIVQGANGVLNIECEGVPKPKLTWYFNDNEIKSTQKTRIDTKGPQSSLTINKADMPDIGVYKVVADNGKEKIETTAHVDVCVKPKVEGKPSDVSCLLNETAKLNVKFTAIPKPTITWHKPDGTEVKPDKRIQIVNDDNGQSTLIINDATTQDSQPYTARATNKVGSTDAKINLTVKEVKPTLKNDLEPQTINVGDELVYRLAVDGRPIPTVKFYKDGNEVGPVTIEPPTKPGDTTAIAVLRIPKATTNDQGEYQASVENPAGVVKTKKVKVTVQQTPVFLKAPEDTSVSQGKDVTYEAQLSAYPVPKVNWLLNDKPLTPNADCSITFDAATQKASLTLRKVDSDKHTGKITCQVENPAGKVTHDAKLDVRTQPKLTKPLKEESVIQGNDVTLSIESTGNPAPKPEWYFNDKPISPNDQHYQIITPKEGNTYELKVKQTKPTDEGNYKVVLKNSEGEVTSQAKLNVHTTPVIEALPAKIEAVQDEKVTIRCKVSGRPKPEITFLKDKKDVTTLDDKERFHIEHDDKTDEVRLIISNVKEEDQGKYTVRAKNPANTTEEHTNLIVSAPLAFIDKLQDTDVISGQNLTLTCRCQGIPKPTIKWYQNDTEIKSTTKQKIESKPDGTQTLTINRVDLTDGGQFKVVATNPQGTVTSTCNVDVLMKPKIDGKVQDTQVVIDEPAELNVKLSGVPKPNIQWFKNGEPLNIDNKRMKVIDKPDGCSLLIDHAQLDDKGSYTLKATNKAGEVESPKIALNVTAVQPKLKSDLQPTLNVTKGEPIVLTIQADGKPKPQVKWFKGTEEIPVNQPGVKMIEEGDNTYKLIIDKATDKDQGDYSAVAQNPGGQVKTKKTAVTVTKTPEFVTKPTDTTVKQGETATIECKIDGLPVPKITLLRDGKPLTPKDGIEQTFDAPNNRLVITAKNARVDQSGTLTCKLENPVGTTETPFKLNVTAAPTISKGLTDQECLLGKDLRLTVAAAASPQPTVKWFKDNVELKNVGTKVNDDTYELVIPNVKPEDEGNYKAVISNPLGDKESQCKVNVIEPTDLKCEFPEQQTIQVGKPIKLECKVSGRPQPDVIWTKDGKEVKPSDHVEITKKPDGTCALTIKQATPDDKGVYKVTCKNKLQTREAQTQIQVSSPLKFNTALKDNVAQVGQSVTLEVDCEGLPKPTVKWLCNGQEITPSAKHKIESKGNTNKLTIPKVDLVDTGVYEVVVSNGLETIKSQSKLDVCVKPKVEGKPTDVNVHIGEPAKLQCKITASPTPTVTWLKDGQPLKPSDNVTPHSEPDGTQTLTFKSAQMTDKAAYTCQVTNVGGTAEAKLNLNVQQIKPTLKSDLNKDITAQAGERIPLTIQVSGTKPNVKWYKNGEEIDQTTEENIEIVEEEETYTFLIKNAKPKNSGEYQAVITNDVGQIKTKKIKLQVQKAPELKKKPQPLITVKEGEPACFECEFDGNPQPKVSWLRDGKPLTPKDGFDIKTDTTTGKSTITVNQATPKHAGPITLRLENSVGTPIEETVQLQVETPPQLLQKPQPTCEAHLNQTASIPFKCLASPKPNIKLYKNEIHIPLTGDHYELVPNPNDSTSFEIQIKKVQPDDEGNYRIHIENPLGHVDSNVQVTTVDNVSIKPTSKPNKTDLKQHETLNIEYIVDGKPKPDVTFMKDGKEVKPSPKTQITYDEKTKVCRLVTTDVSEEDQGTYTLVAKNKLGKQESEPIKVNVTAPIAVKTKLPETTDAVLGEQTTLTVEAEGLPQPKVTWLFNGQPVKPTQKHKIDTPKENPNQTTLTVSKLDKTDVGKYTAIIDNGVEKVETSTTLNVHTKPKLESKLEPTTSFNIGEQAEIPIRLSGENNTVTWYKDSKEIRFDSRTRIVTEEYNSYKLVIDDLRPEDKGVYTMVIKNKAGSVEVKTVLNVKEQKPQLLADLNDSPAANTAKIGEEFFLEIRAQGKPPPKVAWLLNGQELSSTSSDYELIVTEDGYYRIKFHHFHERYLGEYQAVITTSAGSVRTKIVRVVGQQAPVFTQAPPKFIQIKSGEKLTIECMVKGHPTPKVTWLRDGKVLSNKDGFEIKTDSTTGHGIFIIPSGSVKYSGKYECKVENQYGTHTAEINIDVLPPTVTQQKLKDFDISRGQEVTITVTASGTPLPSCTWFHNDKQLFQKANRVVMIDDGPTHILKLLGVELADAGQYKAVVQTDMGTTELVSQVTVRDVSDESSVPVDVRASQGGSCTLECQTSGTPLPQVIWTRNGQEIKSNEYFLIESSPNGNHRLIISNAQFEHAGKYVANVKHKIQTQFMNFNVIVNERKASTTASATINLTGLNPEQQIQQIQAQIRPLFLHFGLQDIPRSLNDILFNTAQDKQFRISEDQLKERERLLILLTNYLYQNSNNKLGNGRKFNWPEVVKIIFYNRFPLISQTHKIIDIPDGYNVQINDLIQYSK</sequence>
<feature type="domain" description="Ig-like" evidence="13">
    <location>
        <begin position="4630"/>
        <end position="4721"/>
    </location>
</feature>
<feature type="domain" description="Ig-like" evidence="13">
    <location>
        <begin position="3106"/>
        <end position="3199"/>
    </location>
</feature>
<keyword evidence="7 11" id="KW-0175">Coiled coil</keyword>
<feature type="domain" description="Ig-like" evidence="13">
    <location>
        <begin position="5302"/>
        <end position="5387"/>
    </location>
</feature>
<evidence type="ECO:0000256" key="12">
    <source>
        <dbReference type="SAM" id="MobiDB-lite"/>
    </source>
</evidence>
<dbReference type="PROSITE" id="PS50835">
    <property type="entry name" value="IG_LIKE"/>
    <property type="match status" value="47"/>
</dbReference>
<dbReference type="PANTHER" id="PTHR45080:SF8">
    <property type="entry name" value="IG-LIKE DOMAIN-CONTAINING PROTEIN"/>
    <property type="match status" value="1"/>
</dbReference>
<keyword evidence="6" id="KW-0677">Repeat</keyword>
<dbReference type="SUPFAM" id="SSF48726">
    <property type="entry name" value="Immunoglobulin"/>
    <property type="match status" value="56"/>
</dbReference>
<feature type="domain" description="Ig-like" evidence="13">
    <location>
        <begin position="4440"/>
        <end position="4527"/>
    </location>
</feature>
<feature type="domain" description="Ig-like" evidence="13">
    <location>
        <begin position="5675"/>
        <end position="5764"/>
    </location>
</feature>
<dbReference type="GO" id="GO:0005634">
    <property type="term" value="C:nucleus"/>
    <property type="evidence" value="ECO:0007669"/>
    <property type="project" value="UniProtKB-SubCell"/>
</dbReference>
<dbReference type="GO" id="GO:0045989">
    <property type="term" value="P:positive regulation of striated muscle contraction"/>
    <property type="evidence" value="ECO:0007669"/>
    <property type="project" value="UniProtKB-ARBA"/>
</dbReference>
<reference evidence="14" key="1">
    <citation type="submission" date="2021-02" db="EMBL/GenBank/DDBJ databases">
        <authorList>
            <person name="Nowell W R."/>
        </authorList>
    </citation>
    <scope>NUCLEOTIDE SEQUENCE</scope>
</reference>
<dbReference type="GO" id="GO:0060298">
    <property type="term" value="P:positive regulation of sarcomere organization"/>
    <property type="evidence" value="ECO:0007669"/>
    <property type="project" value="UniProtKB-ARBA"/>
</dbReference>
<feature type="domain" description="Ig-like" evidence="13">
    <location>
        <begin position="6161"/>
        <end position="6250"/>
    </location>
</feature>
<name>A0A814TML5_9BILA</name>
<feature type="domain" description="Ig-like" evidence="13">
    <location>
        <begin position="4062"/>
        <end position="4152"/>
    </location>
</feature>
<dbReference type="FunFam" id="2.60.40.10:FF:000107">
    <property type="entry name" value="Myosin, light chain kinase a"/>
    <property type="match status" value="10"/>
</dbReference>
<dbReference type="FunFam" id="2.60.40.10:FF:000031">
    <property type="entry name" value="Myosin-binding protein C, slow type"/>
    <property type="match status" value="1"/>
</dbReference>
<feature type="domain" description="Ig-like" evidence="13">
    <location>
        <begin position="3391"/>
        <end position="3484"/>
    </location>
</feature>
<dbReference type="FunFam" id="2.60.40.10:FF:000345">
    <property type="entry name" value="Muscle M-line assembly protein unc-89"/>
    <property type="match status" value="5"/>
</dbReference>
<dbReference type="PANTHER" id="PTHR45080">
    <property type="entry name" value="CONTACTIN 5"/>
    <property type="match status" value="1"/>
</dbReference>
<keyword evidence="9" id="KW-0539">Nucleus</keyword>
<dbReference type="EMBL" id="CAJNOU010001153">
    <property type="protein sequence ID" value="CAF1160167.1"/>
    <property type="molecule type" value="Genomic_DNA"/>
</dbReference>
<dbReference type="InterPro" id="IPR050958">
    <property type="entry name" value="Cell_Adh-Cytoskel_Orgn"/>
</dbReference>
<dbReference type="GO" id="GO:0007156">
    <property type="term" value="P:homophilic cell adhesion via plasma membrane adhesion molecules"/>
    <property type="evidence" value="ECO:0007669"/>
    <property type="project" value="TreeGrafter"/>
</dbReference>
<feature type="domain" description="Ig-like" evidence="13">
    <location>
        <begin position="3489"/>
        <end position="3577"/>
    </location>
</feature>
<feature type="domain" description="Ig-like" evidence="13">
    <location>
        <begin position="1664"/>
        <end position="1754"/>
    </location>
</feature>
<feature type="domain" description="Ig-like" evidence="13">
    <location>
        <begin position="5207"/>
        <end position="5299"/>
    </location>
</feature>
<feature type="domain" description="Ig-like" evidence="13">
    <location>
        <begin position="1328"/>
        <end position="1416"/>
    </location>
</feature>
<feature type="domain" description="Ig-like" evidence="13">
    <location>
        <begin position="3201"/>
        <end position="3291"/>
    </location>
</feature>
<dbReference type="Pfam" id="PF07679">
    <property type="entry name" value="I-set"/>
    <property type="match status" value="54"/>
</dbReference>
<dbReference type="Proteomes" id="UP000663889">
    <property type="component" value="Unassembled WGS sequence"/>
</dbReference>
<dbReference type="CDD" id="cd00096">
    <property type="entry name" value="Ig"/>
    <property type="match status" value="6"/>
</dbReference>
<accession>A0A814TML5</accession>
<evidence type="ECO:0000256" key="4">
    <source>
        <dbReference type="ARBA" id="ARBA00022490"/>
    </source>
</evidence>
<keyword evidence="4" id="KW-0963">Cytoplasm</keyword>
<feature type="domain" description="Ig-like" evidence="13">
    <location>
        <begin position="3010"/>
        <end position="3101"/>
    </location>
</feature>
<proteinExistence type="inferred from homology"/>
<feature type="coiled-coil region" evidence="11">
    <location>
        <begin position="262"/>
        <end position="289"/>
    </location>
</feature>
<feature type="domain" description="Ig-like" evidence="13">
    <location>
        <begin position="2138"/>
        <end position="2230"/>
    </location>
</feature>
<dbReference type="InterPro" id="IPR003598">
    <property type="entry name" value="Ig_sub2"/>
</dbReference>
<feature type="domain" description="Ig-like" evidence="13">
    <location>
        <begin position="1757"/>
        <end position="1848"/>
    </location>
</feature>
<feature type="domain" description="Ig-like" evidence="13">
    <location>
        <begin position="4726"/>
        <end position="4817"/>
    </location>
</feature>
<feature type="domain" description="Ig-like" evidence="13">
    <location>
        <begin position="5486"/>
        <end position="5575"/>
    </location>
</feature>
<feature type="domain" description="Ig-like" evidence="13">
    <location>
        <begin position="6356"/>
        <end position="6447"/>
    </location>
</feature>
<organism evidence="14 15">
    <name type="scientific">Rotaria sordida</name>
    <dbReference type="NCBI Taxonomy" id="392033"/>
    <lineage>
        <taxon>Eukaryota</taxon>
        <taxon>Metazoa</taxon>
        <taxon>Spiralia</taxon>
        <taxon>Gnathifera</taxon>
        <taxon>Rotifera</taxon>
        <taxon>Eurotatoria</taxon>
        <taxon>Bdelloidea</taxon>
        <taxon>Philodinida</taxon>
        <taxon>Philodinidae</taxon>
        <taxon>Rotaria</taxon>
    </lineage>
</organism>
<evidence type="ECO:0000256" key="9">
    <source>
        <dbReference type="ARBA" id="ARBA00023242"/>
    </source>
</evidence>
<feature type="region of interest" description="Disordered" evidence="12">
    <location>
        <begin position="2412"/>
        <end position="2440"/>
    </location>
</feature>
<comment type="subcellular location">
    <subcellularLocation>
        <location evidence="2">Cytoplasm</location>
        <location evidence="2">Myofibril</location>
    </subcellularLocation>
    <subcellularLocation>
        <location evidence="1">Nucleus</location>
    </subcellularLocation>
</comment>
<feature type="domain" description="Ig-like" evidence="13">
    <location>
        <begin position="3677"/>
        <end position="3861"/>
    </location>
</feature>
<feature type="domain" description="Ig-like" evidence="13">
    <location>
        <begin position="4822"/>
        <end position="4917"/>
    </location>
</feature>
<dbReference type="SMART" id="SM00409">
    <property type="entry name" value="IG"/>
    <property type="match status" value="56"/>
</dbReference>
<gene>
    <name evidence="14" type="ORF">SEV965_LOCUS18928</name>
</gene>
<feature type="domain" description="Ig-like" evidence="13">
    <location>
        <begin position="3866"/>
        <end position="3958"/>
    </location>
</feature>
<dbReference type="InterPro" id="IPR013783">
    <property type="entry name" value="Ig-like_fold"/>
</dbReference>
<evidence type="ECO:0000256" key="6">
    <source>
        <dbReference type="ARBA" id="ARBA00022737"/>
    </source>
</evidence>
<feature type="domain" description="Ig-like" evidence="13">
    <location>
        <begin position="2915"/>
        <end position="3005"/>
    </location>
</feature>
<dbReference type="GO" id="GO:0008092">
    <property type="term" value="F:cytoskeletal protein binding"/>
    <property type="evidence" value="ECO:0007669"/>
    <property type="project" value="UniProtKB-ARBA"/>
</dbReference>
<dbReference type="InterPro" id="IPR013098">
    <property type="entry name" value="Ig_I-set"/>
</dbReference>
<feature type="domain" description="Ig-like" evidence="13">
    <location>
        <begin position="5771"/>
        <end position="5861"/>
    </location>
</feature>
<dbReference type="FunFam" id="2.60.40.10:FF:000080">
    <property type="entry name" value="Myosin light chain kinase, smooth muscle"/>
    <property type="match status" value="2"/>
</dbReference>
<keyword evidence="5" id="KW-0732">Signal</keyword>
<evidence type="ECO:0000256" key="7">
    <source>
        <dbReference type="ARBA" id="ARBA00023054"/>
    </source>
</evidence>
<feature type="domain" description="Ig-like" evidence="13">
    <location>
        <begin position="2626"/>
        <end position="2716"/>
    </location>
</feature>
<feature type="domain" description="Ig-like" evidence="13">
    <location>
        <begin position="6063"/>
        <end position="6156"/>
    </location>
</feature>
<dbReference type="InterPro" id="IPR007110">
    <property type="entry name" value="Ig-like_dom"/>
</dbReference>
<feature type="domain" description="Ig-like" evidence="13">
    <location>
        <begin position="4919"/>
        <end position="5009"/>
    </location>
</feature>
<feature type="domain" description="Ig-like" evidence="13">
    <location>
        <begin position="2816"/>
        <end position="2910"/>
    </location>
</feature>
<feature type="domain" description="Ig-like" evidence="13">
    <location>
        <begin position="1945"/>
        <end position="2037"/>
    </location>
</feature>
<feature type="domain" description="Ig-like" evidence="13">
    <location>
        <begin position="2435"/>
        <end position="2535"/>
    </location>
</feature>
<dbReference type="GO" id="GO:0031672">
    <property type="term" value="C:A band"/>
    <property type="evidence" value="ECO:0007669"/>
    <property type="project" value="UniProtKB-ARBA"/>
</dbReference>
<feature type="domain" description="Ig-like" evidence="13">
    <location>
        <begin position="3964"/>
        <end position="4057"/>
    </location>
</feature>
<feature type="domain" description="Ig-like" evidence="13">
    <location>
        <begin position="2234"/>
        <end position="2324"/>
    </location>
</feature>
<keyword evidence="10" id="KW-0393">Immunoglobulin domain</keyword>
<feature type="domain" description="Ig-like" evidence="13">
    <location>
        <begin position="1568"/>
        <end position="1656"/>
    </location>
</feature>
<feature type="domain" description="Ig-like" evidence="13">
    <location>
        <begin position="1853"/>
        <end position="1943"/>
    </location>
</feature>
<dbReference type="GO" id="GO:0031674">
    <property type="term" value="C:I band"/>
    <property type="evidence" value="ECO:0007669"/>
    <property type="project" value="UniProtKB-ARBA"/>
</dbReference>
<dbReference type="GO" id="GO:0005886">
    <property type="term" value="C:plasma membrane"/>
    <property type="evidence" value="ECO:0007669"/>
    <property type="project" value="TreeGrafter"/>
</dbReference>
<dbReference type="InterPro" id="IPR036179">
    <property type="entry name" value="Ig-like_dom_sf"/>
</dbReference>
<evidence type="ECO:0000256" key="3">
    <source>
        <dbReference type="ARBA" id="ARBA00006692"/>
    </source>
</evidence>
<evidence type="ECO:0000256" key="11">
    <source>
        <dbReference type="SAM" id="Coils"/>
    </source>
</evidence>
<dbReference type="Gene3D" id="2.60.40.10">
    <property type="entry name" value="Immunoglobulins"/>
    <property type="match status" value="56"/>
</dbReference>